<dbReference type="InParanoid" id="A0A4W3HW98"/>
<dbReference type="InterPro" id="IPR003599">
    <property type="entry name" value="Ig_sub"/>
</dbReference>
<dbReference type="Proteomes" id="UP000314986">
    <property type="component" value="Unassembled WGS sequence"/>
</dbReference>
<dbReference type="SMART" id="SM00409">
    <property type="entry name" value="IG"/>
    <property type="match status" value="1"/>
</dbReference>
<dbReference type="InterPro" id="IPR003598">
    <property type="entry name" value="Ig_sub2"/>
</dbReference>
<dbReference type="Pfam" id="PF07679">
    <property type="entry name" value="I-set"/>
    <property type="match status" value="1"/>
</dbReference>
<feature type="domain" description="Ig-like" evidence="6">
    <location>
        <begin position="54"/>
        <end position="138"/>
    </location>
</feature>
<dbReference type="InterPro" id="IPR036179">
    <property type="entry name" value="Ig-like_dom_sf"/>
</dbReference>
<dbReference type="SUPFAM" id="SSF48726">
    <property type="entry name" value="Immunoglobulin"/>
    <property type="match status" value="1"/>
</dbReference>
<dbReference type="GeneTree" id="ENSGT00940000154756"/>
<dbReference type="InterPro" id="IPR013098">
    <property type="entry name" value="Ig_I-set"/>
</dbReference>
<feature type="chain" id="PRO_5021317972" description="Ig-like domain-containing protein" evidence="5">
    <location>
        <begin position="20"/>
        <end position="151"/>
    </location>
</feature>
<keyword evidence="5" id="KW-0732">Signal</keyword>
<evidence type="ECO:0000313" key="8">
    <source>
        <dbReference type="Proteomes" id="UP000314986"/>
    </source>
</evidence>
<reference evidence="8" key="1">
    <citation type="journal article" date="2006" name="Science">
        <title>Ancient noncoding elements conserved in the human genome.</title>
        <authorList>
            <person name="Venkatesh B."/>
            <person name="Kirkness E.F."/>
            <person name="Loh Y.H."/>
            <person name="Halpern A.L."/>
            <person name="Lee A.P."/>
            <person name="Johnson J."/>
            <person name="Dandona N."/>
            <person name="Viswanathan L.D."/>
            <person name="Tay A."/>
            <person name="Venter J.C."/>
            <person name="Strausberg R.L."/>
            <person name="Brenner S."/>
        </authorList>
    </citation>
    <scope>NUCLEOTIDE SEQUENCE [LARGE SCALE GENOMIC DNA]</scope>
</reference>
<dbReference type="PROSITE" id="PS50835">
    <property type="entry name" value="IG_LIKE"/>
    <property type="match status" value="1"/>
</dbReference>
<comment type="subcellular location">
    <subcellularLocation>
        <location evidence="1">Cytoplasm</location>
    </subcellularLocation>
</comment>
<accession>A0A4W3HW98</accession>
<reference evidence="8" key="2">
    <citation type="journal article" date="2007" name="PLoS Biol.">
        <title>Survey sequencing and comparative analysis of the elephant shark (Callorhinchus milii) genome.</title>
        <authorList>
            <person name="Venkatesh B."/>
            <person name="Kirkness E.F."/>
            <person name="Loh Y.H."/>
            <person name="Halpern A.L."/>
            <person name="Lee A.P."/>
            <person name="Johnson J."/>
            <person name="Dandona N."/>
            <person name="Viswanathan L.D."/>
            <person name="Tay A."/>
            <person name="Venter J.C."/>
            <person name="Strausberg R.L."/>
            <person name="Brenner S."/>
        </authorList>
    </citation>
    <scope>NUCLEOTIDE SEQUENCE [LARGE SCALE GENOMIC DNA]</scope>
</reference>
<protein>
    <recommendedName>
        <fullName evidence="6">Ig-like domain-containing protein</fullName>
    </recommendedName>
</protein>
<reference evidence="7" key="5">
    <citation type="submission" date="2025-09" db="UniProtKB">
        <authorList>
            <consortium name="Ensembl"/>
        </authorList>
    </citation>
    <scope>IDENTIFICATION</scope>
</reference>
<dbReference type="AlphaFoldDB" id="A0A4W3HW98"/>
<dbReference type="InterPro" id="IPR013783">
    <property type="entry name" value="Ig-like_fold"/>
</dbReference>
<dbReference type="PANTHER" id="PTHR35971">
    <property type="entry name" value="SI:DKEY-31G6.6"/>
    <property type="match status" value="1"/>
</dbReference>
<evidence type="ECO:0000256" key="2">
    <source>
        <dbReference type="ARBA" id="ARBA00022490"/>
    </source>
</evidence>
<reference evidence="8" key="3">
    <citation type="journal article" date="2014" name="Nature">
        <title>Elephant shark genome provides unique insights into gnathostome evolution.</title>
        <authorList>
            <consortium name="International Elephant Shark Genome Sequencing Consortium"/>
            <person name="Venkatesh B."/>
            <person name="Lee A.P."/>
            <person name="Ravi V."/>
            <person name="Maurya A.K."/>
            <person name="Lian M.M."/>
            <person name="Swann J.B."/>
            <person name="Ohta Y."/>
            <person name="Flajnik M.F."/>
            <person name="Sutoh Y."/>
            <person name="Kasahara M."/>
            <person name="Hoon S."/>
            <person name="Gangu V."/>
            <person name="Roy S.W."/>
            <person name="Irimia M."/>
            <person name="Korzh V."/>
            <person name="Kondrychyn I."/>
            <person name="Lim Z.W."/>
            <person name="Tay B.H."/>
            <person name="Tohari S."/>
            <person name="Kong K.W."/>
            <person name="Ho S."/>
            <person name="Lorente-Galdos B."/>
            <person name="Quilez J."/>
            <person name="Marques-Bonet T."/>
            <person name="Raney B.J."/>
            <person name="Ingham P.W."/>
            <person name="Tay A."/>
            <person name="Hillier L.W."/>
            <person name="Minx P."/>
            <person name="Boehm T."/>
            <person name="Wilson R.K."/>
            <person name="Brenner S."/>
            <person name="Warren W.C."/>
        </authorList>
    </citation>
    <scope>NUCLEOTIDE SEQUENCE [LARGE SCALE GENOMIC DNA]</scope>
</reference>
<dbReference type="FunFam" id="2.60.40.10:FF:000228">
    <property type="entry name" value="obscurin isoform X4"/>
    <property type="match status" value="1"/>
</dbReference>
<dbReference type="PANTHER" id="PTHR35971:SF5">
    <property type="entry name" value="OBSCURIN LIKE CYTOSKELETAL ADAPTOR 1"/>
    <property type="match status" value="1"/>
</dbReference>
<proteinExistence type="predicted"/>
<evidence type="ECO:0000256" key="4">
    <source>
        <dbReference type="ARBA" id="ARBA00023157"/>
    </source>
</evidence>
<keyword evidence="4" id="KW-1015">Disulfide bond</keyword>
<evidence type="ECO:0000256" key="1">
    <source>
        <dbReference type="ARBA" id="ARBA00004496"/>
    </source>
</evidence>
<organism evidence="7 8">
    <name type="scientific">Callorhinchus milii</name>
    <name type="common">Ghost shark</name>
    <dbReference type="NCBI Taxonomy" id="7868"/>
    <lineage>
        <taxon>Eukaryota</taxon>
        <taxon>Metazoa</taxon>
        <taxon>Chordata</taxon>
        <taxon>Craniata</taxon>
        <taxon>Vertebrata</taxon>
        <taxon>Chondrichthyes</taxon>
        <taxon>Holocephali</taxon>
        <taxon>Chimaeriformes</taxon>
        <taxon>Callorhinchidae</taxon>
        <taxon>Callorhinchus</taxon>
    </lineage>
</organism>
<evidence type="ECO:0000313" key="7">
    <source>
        <dbReference type="Ensembl" id="ENSCMIP00000019560.1"/>
    </source>
</evidence>
<keyword evidence="3" id="KW-0597">Phosphoprotein</keyword>
<dbReference type="STRING" id="7868.ENSCMIP00000019560"/>
<keyword evidence="2" id="KW-0963">Cytoplasm</keyword>
<evidence type="ECO:0000256" key="5">
    <source>
        <dbReference type="SAM" id="SignalP"/>
    </source>
</evidence>
<dbReference type="Ensembl" id="ENSCMIT00000019926.1">
    <property type="protein sequence ID" value="ENSCMIP00000019560.1"/>
    <property type="gene ID" value="ENSCMIG00000009106.1"/>
</dbReference>
<sequence length="151" mass="17417">MQFCIVLFPIFCFTRNCYLWQSCNPRHQMQGFYYQQKKLWIQQIPPREVILTLPVLFKTELQNEEAQEGNTVTLRCEVTKADAPVKWKKGSVLLHSSDKHEMKQKGASVELLIRDLKPGDTGEYTCDTGDKKSTATLKVKGRTTIFFVRVG</sequence>
<name>A0A4W3HW98_CALMI</name>
<dbReference type="InterPro" id="IPR007110">
    <property type="entry name" value="Ig-like_dom"/>
</dbReference>
<dbReference type="InterPro" id="IPR052385">
    <property type="entry name" value="Obscurin/Obscurin-like_Reg"/>
</dbReference>
<keyword evidence="8" id="KW-1185">Reference proteome</keyword>
<evidence type="ECO:0000259" key="6">
    <source>
        <dbReference type="PROSITE" id="PS50835"/>
    </source>
</evidence>
<evidence type="ECO:0000256" key="3">
    <source>
        <dbReference type="ARBA" id="ARBA00022553"/>
    </source>
</evidence>
<feature type="signal peptide" evidence="5">
    <location>
        <begin position="1"/>
        <end position="19"/>
    </location>
</feature>
<reference evidence="7" key="4">
    <citation type="submission" date="2025-08" db="UniProtKB">
        <authorList>
            <consortium name="Ensembl"/>
        </authorList>
    </citation>
    <scope>IDENTIFICATION</scope>
</reference>
<dbReference type="GO" id="GO:0005737">
    <property type="term" value="C:cytoplasm"/>
    <property type="evidence" value="ECO:0007669"/>
    <property type="project" value="UniProtKB-SubCell"/>
</dbReference>
<dbReference type="Gene3D" id="2.60.40.10">
    <property type="entry name" value="Immunoglobulins"/>
    <property type="match status" value="1"/>
</dbReference>
<dbReference type="SMART" id="SM00408">
    <property type="entry name" value="IGc2"/>
    <property type="match status" value="1"/>
</dbReference>
<dbReference type="OMA" id="GRTTIFF"/>